<evidence type="ECO:0000259" key="8">
    <source>
        <dbReference type="PROSITE" id="PS51736"/>
    </source>
</evidence>
<evidence type="ECO:0000256" key="5">
    <source>
        <dbReference type="ARBA" id="ARBA00023172"/>
    </source>
</evidence>
<protein>
    <submittedName>
        <fullName evidence="9">Recombinase family protein</fullName>
    </submittedName>
</protein>
<dbReference type="GO" id="GO:0000150">
    <property type="term" value="F:DNA strand exchange activity"/>
    <property type="evidence" value="ECO:0007669"/>
    <property type="project" value="UniProtKB-KW"/>
</dbReference>
<dbReference type="FunFam" id="3.40.50.1390:FF:000001">
    <property type="entry name" value="DNA recombinase"/>
    <property type="match status" value="1"/>
</dbReference>
<dbReference type="InterPro" id="IPR050639">
    <property type="entry name" value="SSR_resolvase"/>
</dbReference>
<dbReference type="InterPro" id="IPR006118">
    <property type="entry name" value="Recombinase_CS"/>
</dbReference>
<dbReference type="Pfam" id="PF00239">
    <property type="entry name" value="Resolvase"/>
    <property type="match status" value="1"/>
</dbReference>
<evidence type="ECO:0000256" key="1">
    <source>
        <dbReference type="ARBA" id="ARBA00009913"/>
    </source>
</evidence>
<dbReference type="Proteomes" id="UP000291892">
    <property type="component" value="Unassembled WGS sequence"/>
</dbReference>
<dbReference type="PROSITE" id="PS00397">
    <property type="entry name" value="RECOMBINASES_1"/>
    <property type="match status" value="1"/>
</dbReference>
<dbReference type="AlphaFoldDB" id="A0AAE8QJP6"/>
<comment type="caution">
    <text evidence="9">The sequence shown here is derived from an EMBL/GenBank/DDBJ whole genome shotgun (WGS) entry which is preliminary data.</text>
</comment>
<name>A0AAE8QJP6_9HYPH</name>
<organism evidence="9 10">
    <name type="scientific">Rhizobium ruizarguesonis</name>
    <dbReference type="NCBI Taxonomy" id="2081791"/>
    <lineage>
        <taxon>Bacteria</taxon>
        <taxon>Pseudomonadati</taxon>
        <taxon>Pseudomonadota</taxon>
        <taxon>Alphaproteobacteria</taxon>
        <taxon>Hyphomicrobiales</taxon>
        <taxon>Rhizobiaceae</taxon>
        <taxon>Rhizobium/Agrobacterium group</taxon>
        <taxon>Rhizobium</taxon>
    </lineage>
</organism>
<dbReference type="PANTHER" id="PTHR30461">
    <property type="entry name" value="DNA-INVERTASE FROM LAMBDOID PROPHAGE"/>
    <property type="match status" value="1"/>
</dbReference>
<reference evidence="9 10" key="1">
    <citation type="submission" date="2019-02" db="EMBL/GenBank/DDBJ databases">
        <title>The genomic architecture of introgression among sibling species of bacteria.</title>
        <authorList>
            <person name="Cavassim M.I.A."/>
            <person name="Moeskjaer S."/>
            <person name="Moslemi C."/>
            <person name="Fields B."/>
            <person name="Bachmann A."/>
            <person name="Vilhjalmsson B."/>
            <person name="Schierup M.H."/>
            <person name="Young J.P.W."/>
            <person name="Andersen S.U."/>
        </authorList>
    </citation>
    <scope>NUCLEOTIDE SEQUENCE [LARGE SCALE GENOMIC DNA]</scope>
    <source>
        <strain evidence="9 10">SM42</strain>
    </source>
</reference>
<keyword evidence="5" id="KW-0233">DNA recombination</keyword>
<accession>A0AAE8QJP6</accession>
<comment type="similarity">
    <text evidence="1">Belongs to the site-specific recombinase resolvase family.</text>
</comment>
<sequence>MKIGYARVSTLDQHLDLQVSALRASGCELIFHDHVSGAQRNRPGLSAALRRLKRGDTLVVWKMDRIARSVMHFVNLINRLRNRGVQFLSLTESFDTSSPIGRLMMHMLGAFAEFEKEVIQERTRAGLAAARQKGQLLGRRPLLNAEQRAEIIERVASGVELPTDLAKRFHVHPRTIRRCLIRSAGGR</sequence>
<dbReference type="PROSITE" id="PS00398">
    <property type="entry name" value="RECOMBINASES_2"/>
    <property type="match status" value="1"/>
</dbReference>
<proteinExistence type="inferred from homology"/>
<dbReference type="SUPFAM" id="SSF53041">
    <property type="entry name" value="Resolvase-like"/>
    <property type="match status" value="1"/>
</dbReference>
<evidence type="ECO:0000256" key="3">
    <source>
        <dbReference type="ARBA" id="ARBA00023100"/>
    </source>
</evidence>
<gene>
    <name evidence="9" type="ORF">ELG94_11295</name>
</gene>
<evidence type="ECO:0000256" key="7">
    <source>
        <dbReference type="PROSITE-ProRule" id="PRU10137"/>
    </source>
</evidence>
<dbReference type="SMART" id="SM00857">
    <property type="entry name" value="Resolvase"/>
    <property type="match status" value="1"/>
</dbReference>
<dbReference type="CDD" id="cd03768">
    <property type="entry name" value="SR_ResInv"/>
    <property type="match status" value="1"/>
</dbReference>
<keyword evidence="4" id="KW-0238">DNA-binding</keyword>
<evidence type="ECO:0000256" key="2">
    <source>
        <dbReference type="ARBA" id="ARBA00022908"/>
    </source>
</evidence>
<feature type="domain" description="Resolvase/invertase-type recombinase catalytic" evidence="8">
    <location>
        <begin position="1"/>
        <end position="134"/>
    </location>
</feature>
<dbReference type="RefSeq" id="WP_027689321.1">
    <property type="nucleotide sequence ID" value="NZ_CP088104.1"/>
</dbReference>
<dbReference type="GO" id="GO:0003677">
    <property type="term" value="F:DNA binding"/>
    <property type="evidence" value="ECO:0007669"/>
    <property type="project" value="UniProtKB-KW"/>
</dbReference>
<evidence type="ECO:0000256" key="4">
    <source>
        <dbReference type="ARBA" id="ARBA00023125"/>
    </source>
</evidence>
<dbReference type="GO" id="GO:0015074">
    <property type="term" value="P:DNA integration"/>
    <property type="evidence" value="ECO:0007669"/>
    <property type="project" value="UniProtKB-KW"/>
</dbReference>
<feature type="active site" description="O-(5'-phospho-DNA)-serine intermediate" evidence="6 7">
    <location>
        <position position="9"/>
    </location>
</feature>
<dbReference type="PANTHER" id="PTHR30461:SF2">
    <property type="entry name" value="SERINE RECOMBINASE PINE-RELATED"/>
    <property type="match status" value="1"/>
</dbReference>
<dbReference type="EMBL" id="SIKX01000001">
    <property type="protein sequence ID" value="TBF21780.1"/>
    <property type="molecule type" value="Genomic_DNA"/>
</dbReference>
<evidence type="ECO:0000313" key="9">
    <source>
        <dbReference type="EMBL" id="TBF21780.1"/>
    </source>
</evidence>
<dbReference type="PROSITE" id="PS51736">
    <property type="entry name" value="RECOMBINASES_3"/>
    <property type="match status" value="1"/>
</dbReference>
<evidence type="ECO:0000256" key="6">
    <source>
        <dbReference type="PIRSR" id="PIRSR606118-50"/>
    </source>
</evidence>
<keyword evidence="3" id="KW-0230">DNA invertase</keyword>
<dbReference type="Gene3D" id="3.40.50.1390">
    <property type="entry name" value="Resolvase, N-terminal catalytic domain"/>
    <property type="match status" value="1"/>
</dbReference>
<evidence type="ECO:0000313" key="10">
    <source>
        <dbReference type="Proteomes" id="UP000291892"/>
    </source>
</evidence>
<dbReference type="InterPro" id="IPR036162">
    <property type="entry name" value="Resolvase-like_N_sf"/>
</dbReference>
<keyword evidence="2" id="KW-0229">DNA integration</keyword>
<dbReference type="InterPro" id="IPR006119">
    <property type="entry name" value="Resolv_N"/>
</dbReference>